<organism evidence="2 3">
    <name type="scientific">Tothia fuscella</name>
    <dbReference type="NCBI Taxonomy" id="1048955"/>
    <lineage>
        <taxon>Eukaryota</taxon>
        <taxon>Fungi</taxon>
        <taxon>Dikarya</taxon>
        <taxon>Ascomycota</taxon>
        <taxon>Pezizomycotina</taxon>
        <taxon>Dothideomycetes</taxon>
        <taxon>Pleosporomycetidae</taxon>
        <taxon>Venturiales</taxon>
        <taxon>Cylindrosympodiaceae</taxon>
        <taxon>Tothia</taxon>
    </lineage>
</organism>
<proteinExistence type="predicted"/>
<accession>A0A9P4TTW4</accession>
<keyword evidence="1" id="KW-0472">Membrane</keyword>
<name>A0A9P4TTW4_9PEZI</name>
<gene>
    <name evidence="2" type="ORF">EJ08DRAFT_653538</name>
</gene>
<sequence length="84" mass="9781">MAIWLIENHAPFACCGHWFLMKICQKYPAEPRPHDYGCYEIVHRVLDRWVMLVVFSSCSITVCWCVLACRPGAAPISKEVRNRR</sequence>
<evidence type="ECO:0000313" key="2">
    <source>
        <dbReference type="EMBL" id="KAF2421215.1"/>
    </source>
</evidence>
<protein>
    <submittedName>
        <fullName evidence="2">Uncharacterized protein</fullName>
    </submittedName>
</protein>
<dbReference type="AlphaFoldDB" id="A0A9P4TTW4"/>
<feature type="transmembrane region" description="Helical" evidence="1">
    <location>
        <begin position="49"/>
        <end position="69"/>
    </location>
</feature>
<comment type="caution">
    <text evidence="2">The sequence shown here is derived from an EMBL/GenBank/DDBJ whole genome shotgun (WGS) entry which is preliminary data.</text>
</comment>
<keyword evidence="1" id="KW-1133">Transmembrane helix</keyword>
<keyword evidence="3" id="KW-1185">Reference proteome</keyword>
<dbReference type="EMBL" id="MU007100">
    <property type="protein sequence ID" value="KAF2421215.1"/>
    <property type="molecule type" value="Genomic_DNA"/>
</dbReference>
<dbReference type="Proteomes" id="UP000800235">
    <property type="component" value="Unassembled WGS sequence"/>
</dbReference>
<keyword evidence="1" id="KW-0812">Transmembrane</keyword>
<evidence type="ECO:0000256" key="1">
    <source>
        <dbReference type="SAM" id="Phobius"/>
    </source>
</evidence>
<evidence type="ECO:0000313" key="3">
    <source>
        <dbReference type="Proteomes" id="UP000800235"/>
    </source>
</evidence>
<reference evidence="2" key="1">
    <citation type="journal article" date="2020" name="Stud. Mycol.">
        <title>101 Dothideomycetes genomes: a test case for predicting lifestyles and emergence of pathogens.</title>
        <authorList>
            <person name="Haridas S."/>
            <person name="Albert R."/>
            <person name="Binder M."/>
            <person name="Bloem J."/>
            <person name="Labutti K."/>
            <person name="Salamov A."/>
            <person name="Andreopoulos B."/>
            <person name="Baker S."/>
            <person name="Barry K."/>
            <person name="Bills G."/>
            <person name="Bluhm B."/>
            <person name="Cannon C."/>
            <person name="Castanera R."/>
            <person name="Culley D."/>
            <person name="Daum C."/>
            <person name="Ezra D."/>
            <person name="Gonzalez J."/>
            <person name="Henrissat B."/>
            <person name="Kuo A."/>
            <person name="Liang C."/>
            <person name="Lipzen A."/>
            <person name="Lutzoni F."/>
            <person name="Magnuson J."/>
            <person name="Mondo S."/>
            <person name="Nolan M."/>
            <person name="Ohm R."/>
            <person name="Pangilinan J."/>
            <person name="Park H.-J."/>
            <person name="Ramirez L."/>
            <person name="Alfaro M."/>
            <person name="Sun H."/>
            <person name="Tritt A."/>
            <person name="Yoshinaga Y."/>
            <person name="Zwiers L.-H."/>
            <person name="Turgeon B."/>
            <person name="Goodwin S."/>
            <person name="Spatafora J."/>
            <person name="Crous P."/>
            <person name="Grigoriev I."/>
        </authorList>
    </citation>
    <scope>NUCLEOTIDE SEQUENCE</scope>
    <source>
        <strain evidence="2">CBS 130266</strain>
    </source>
</reference>